<proteinExistence type="predicted"/>
<sequence>MMRLKVVRGGVMLRVLAALALCLTLAGCDMFGFREWEWRQKLTVSVMTPEGMKTGSAVTSARIEFPPRWTGVGDAAGMQRGGVSGEAVVVDLGQGRYLFALLQGYTEWTAYAAFFPELEGKALLKEEMFPYLDLMVGSIGQTRDVPRKHYPLLVTFDNINDPAGVHRVDAGNLSASFGSGYRLNAITLSITDEPVTEGRLEKVLAWWLQHRAGPYKEMVSLKLKDSSPRGWTTLSALDFWSLDNLGSLEGGKK</sequence>
<dbReference type="Proteomes" id="UP000541470">
    <property type="component" value="Unassembled WGS sequence"/>
</dbReference>
<dbReference type="EMBL" id="JABBGK010000001">
    <property type="protein sequence ID" value="NML73859.1"/>
    <property type="molecule type" value="Genomic_DNA"/>
</dbReference>
<name>A0A7Y0FVP6_9HYPH</name>
<evidence type="ECO:0000313" key="2">
    <source>
        <dbReference type="Proteomes" id="UP000541470"/>
    </source>
</evidence>
<protein>
    <submittedName>
        <fullName evidence="1">Uncharacterized protein</fullName>
    </submittedName>
</protein>
<dbReference type="RefSeq" id="WP_169588517.1">
    <property type="nucleotide sequence ID" value="NZ_JABBGK010000001.1"/>
</dbReference>
<evidence type="ECO:0000313" key="1">
    <source>
        <dbReference type="EMBL" id="NML73859.1"/>
    </source>
</evidence>
<dbReference type="AlphaFoldDB" id="A0A7Y0FVP6"/>
<gene>
    <name evidence="1" type="ORF">HHL25_06945</name>
</gene>
<accession>A0A7Y0FVP6</accession>
<reference evidence="1 2" key="1">
    <citation type="submission" date="2020-04" db="EMBL/GenBank/DDBJ databases">
        <title>Rhizobium sp. S-51 isolated from soil.</title>
        <authorList>
            <person name="Dahal R.H."/>
        </authorList>
    </citation>
    <scope>NUCLEOTIDE SEQUENCE [LARGE SCALE GENOMIC DNA]</scope>
    <source>
        <strain evidence="1 2">S-51</strain>
    </source>
</reference>
<dbReference type="PROSITE" id="PS51257">
    <property type="entry name" value="PROKAR_LIPOPROTEIN"/>
    <property type="match status" value="1"/>
</dbReference>
<keyword evidence="2" id="KW-1185">Reference proteome</keyword>
<organism evidence="1 2">
    <name type="scientific">Rhizobium terricola</name>
    <dbReference type="NCBI Taxonomy" id="2728849"/>
    <lineage>
        <taxon>Bacteria</taxon>
        <taxon>Pseudomonadati</taxon>
        <taxon>Pseudomonadota</taxon>
        <taxon>Alphaproteobacteria</taxon>
        <taxon>Hyphomicrobiales</taxon>
        <taxon>Rhizobiaceae</taxon>
        <taxon>Rhizobium/Agrobacterium group</taxon>
        <taxon>Rhizobium</taxon>
    </lineage>
</organism>
<comment type="caution">
    <text evidence="1">The sequence shown here is derived from an EMBL/GenBank/DDBJ whole genome shotgun (WGS) entry which is preliminary data.</text>
</comment>